<evidence type="ECO:0000313" key="2">
    <source>
        <dbReference type="Proteomes" id="UP001519460"/>
    </source>
</evidence>
<reference evidence="1 2" key="1">
    <citation type="journal article" date="2023" name="Sci. Data">
        <title>Genome assembly of the Korean intertidal mud-creeper Batillaria attramentaria.</title>
        <authorList>
            <person name="Patra A.K."/>
            <person name="Ho P.T."/>
            <person name="Jun S."/>
            <person name="Lee S.J."/>
            <person name="Kim Y."/>
            <person name="Won Y.J."/>
        </authorList>
    </citation>
    <scope>NUCLEOTIDE SEQUENCE [LARGE SCALE GENOMIC DNA]</scope>
    <source>
        <strain evidence="1">Wonlab-2016</strain>
    </source>
</reference>
<dbReference type="AlphaFoldDB" id="A0ABD0JFC6"/>
<proteinExistence type="predicted"/>
<name>A0ABD0JFC6_9CAEN</name>
<gene>
    <name evidence="1" type="ORF">BaRGS_00035111</name>
</gene>
<dbReference type="EMBL" id="JACVVK020000462">
    <property type="protein sequence ID" value="KAK7473633.1"/>
    <property type="molecule type" value="Genomic_DNA"/>
</dbReference>
<keyword evidence="2" id="KW-1185">Reference proteome</keyword>
<organism evidence="1 2">
    <name type="scientific">Batillaria attramentaria</name>
    <dbReference type="NCBI Taxonomy" id="370345"/>
    <lineage>
        <taxon>Eukaryota</taxon>
        <taxon>Metazoa</taxon>
        <taxon>Spiralia</taxon>
        <taxon>Lophotrochozoa</taxon>
        <taxon>Mollusca</taxon>
        <taxon>Gastropoda</taxon>
        <taxon>Caenogastropoda</taxon>
        <taxon>Sorbeoconcha</taxon>
        <taxon>Cerithioidea</taxon>
        <taxon>Batillariidae</taxon>
        <taxon>Batillaria</taxon>
    </lineage>
</organism>
<feature type="non-terminal residue" evidence="1">
    <location>
        <position position="129"/>
    </location>
</feature>
<sequence>MWMHQRFCKSVWVKIGSSTAYKPMAYAERVVPDLSDWTKRAGQSIVDMQSERKKQAVPAKTICEAASKACTHEALSFNETCQPNKPAGTSTCMFEPQHPKSSTLPWATTGGFREALPAVWRCHGYRPAG</sequence>
<comment type="caution">
    <text evidence="1">The sequence shown here is derived from an EMBL/GenBank/DDBJ whole genome shotgun (WGS) entry which is preliminary data.</text>
</comment>
<evidence type="ECO:0000313" key="1">
    <source>
        <dbReference type="EMBL" id="KAK7473633.1"/>
    </source>
</evidence>
<dbReference type="Proteomes" id="UP001519460">
    <property type="component" value="Unassembled WGS sequence"/>
</dbReference>
<protein>
    <submittedName>
        <fullName evidence="1">Uncharacterized protein</fullName>
    </submittedName>
</protein>
<accession>A0ABD0JFC6</accession>